<sequence>MTHLHHDYIDRPPLESPDDMPDLAALLTSRICHDLISPLGAIGNGVELMAMASPADGPELTLIAESVTIAHARIRLFRSAFGPAAPGQMIARDDIQSLLADYGRITRHWTEFEVADDLPRADVKLLLLMLMCLETALPWGGAVHVTPTPTGYTLLAEADRIQFDAMQWSILTGAAFSGNQRPATVHFLLGAVELRRQARELHIHTSAQTVTLRLTS</sequence>
<evidence type="ECO:0000313" key="3">
    <source>
        <dbReference type="Proteomes" id="UP001431784"/>
    </source>
</evidence>
<comment type="caution">
    <text evidence="2">The sequence shown here is derived from an EMBL/GenBank/DDBJ whole genome shotgun (WGS) entry which is preliminary data.</text>
</comment>
<feature type="domain" description="Histidine phosphotransferase ChpT C-terminal" evidence="1">
    <location>
        <begin position="93"/>
        <end position="206"/>
    </location>
</feature>
<dbReference type="InterPro" id="IPR036890">
    <property type="entry name" value="HATPase_C_sf"/>
</dbReference>
<accession>A0ABT5T4Y8</accession>
<protein>
    <submittedName>
        <fullName evidence="2">Histidine phosphotransferase family protein</fullName>
    </submittedName>
</protein>
<gene>
    <name evidence="2" type="ORF">PUT78_03650</name>
</gene>
<reference evidence="2" key="1">
    <citation type="submission" date="2023-02" db="EMBL/GenBank/DDBJ databases">
        <title>Description of Roseinatronobacter alkalisoli sp. nov., an alkaliphilic bacerium isolated from soda soil.</title>
        <authorList>
            <person name="Wei W."/>
        </authorList>
    </citation>
    <scope>NUCLEOTIDE SEQUENCE</scope>
    <source>
        <strain evidence="2">HJB301</strain>
    </source>
</reference>
<dbReference type="Pfam" id="PF10090">
    <property type="entry name" value="HPTransfase"/>
    <property type="match status" value="1"/>
</dbReference>
<evidence type="ECO:0000259" key="1">
    <source>
        <dbReference type="Pfam" id="PF10090"/>
    </source>
</evidence>
<organism evidence="2 3">
    <name type="scientific">Roseinatronobacter alkalisoli</name>
    <dbReference type="NCBI Taxonomy" id="3028235"/>
    <lineage>
        <taxon>Bacteria</taxon>
        <taxon>Pseudomonadati</taxon>
        <taxon>Pseudomonadota</taxon>
        <taxon>Alphaproteobacteria</taxon>
        <taxon>Rhodobacterales</taxon>
        <taxon>Paracoccaceae</taxon>
        <taxon>Roseinatronobacter</taxon>
    </lineage>
</organism>
<keyword evidence="3" id="KW-1185">Reference proteome</keyword>
<dbReference type="Gene3D" id="1.10.287.130">
    <property type="match status" value="1"/>
</dbReference>
<proteinExistence type="predicted"/>
<dbReference type="InterPro" id="IPR018762">
    <property type="entry name" value="ChpT_C"/>
</dbReference>
<dbReference type="Gene3D" id="3.30.565.10">
    <property type="entry name" value="Histidine kinase-like ATPase, C-terminal domain"/>
    <property type="match status" value="1"/>
</dbReference>
<dbReference type="Proteomes" id="UP001431784">
    <property type="component" value="Unassembled WGS sequence"/>
</dbReference>
<evidence type="ECO:0000313" key="2">
    <source>
        <dbReference type="EMBL" id="MDD7970185.1"/>
    </source>
</evidence>
<dbReference type="EMBL" id="JAQZSM010000002">
    <property type="protein sequence ID" value="MDD7970185.1"/>
    <property type="molecule type" value="Genomic_DNA"/>
</dbReference>
<dbReference type="RefSeq" id="WP_274350752.1">
    <property type="nucleotide sequence ID" value="NZ_JAQZSM010000002.1"/>
</dbReference>
<name>A0ABT5T4Y8_9RHOB</name>